<feature type="domain" description="DUF4396" evidence="2">
    <location>
        <begin position="86"/>
        <end position="237"/>
    </location>
</feature>
<evidence type="ECO:0000259" key="2">
    <source>
        <dbReference type="Pfam" id="PF14342"/>
    </source>
</evidence>
<evidence type="ECO:0000313" key="3">
    <source>
        <dbReference type="EMBL" id="MFM2486152.1"/>
    </source>
</evidence>
<comment type="caution">
    <text evidence="3">The sequence shown here is derived from an EMBL/GenBank/DDBJ whole genome shotgun (WGS) entry which is preliminary data.</text>
</comment>
<keyword evidence="1" id="KW-1133">Transmembrane helix</keyword>
<feature type="transmembrane region" description="Helical" evidence="1">
    <location>
        <begin position="130"/>
        <end position="151"/>
    </location>
</feature>
<organism evidence="3 4">
    <name type="scientific">Celerinatantimonas yamalensis</name>
    <dbReference type="NCBI Taxonomy" id="559956"/>
    <lineage>
        <taxon>Bacteria</taxon>
        <taxon>Pseudomonadati</taxon>
        <taxon>Pseudomonadota</taxon>
        <taxon>Gammaproteobacteria</taxon>
        <taxon>Celerinatantimonadaceae</taxon>
        <taxon>Celerinatantimonas</taxon>
    </lineage>
</organism>
<dbReference type="Proteomes" id="UP001629953">
    <property type="component" value="Unassembled WGS sequence"/>
</dbReference>
<evidence type="ECO:0000313" key="4">
    <source>
        <dbReference type="Proteomes" id="UP001629953"/>
    </source>
</evidence>
<keyword evidence="1" id="KW-0812">Transmembrane</keyword>
<dbReference type="RefSeq" id="WP_408624434.1">
    <property type="nucleotide sequence ID" value="NZ_JBEQCT010000007.1"/>
</dbReference>
<keyword evidence="4" id="KW-1185">Reference proteome</keyword>
<accession>A0ABW9G8Y3</accession>
<feature type="transmembrane region" description="Helical" evidence="1">
    <location>
        <begin position="172"/>
        <end position="195"/>
    </location>
</feature>
<dbReference type="InterPro" id="IPR025509">
    <property type="entry name" value="DUF4396"/>
</dbReference>
<feature type="transmembrane region" description="Helical" evidence="1">
    <location>
        <begin position="6"/>
        <end position="24"/>
    </location>
</feature>
<protein>
    <submittedName>
        <fullName evidence="3">DUF4396 domain-containing protein</fullName>
    </submittedName>
</protein>
<evidence type="ECO:0000256" key="1">
    <source>
        <dbReference type="SAM" id="Phobius"/>
    </source>
</evidence>
<keyword evidence="1" id="KW-0472">Membrane</keyword>
<gene>
    <name evidence="3" type="ORF">ABUE30_13955</name>
</gene>
<feature type="transmembrane region" description="Helical" evidence="1">
    <location>
        <begin position="207"/>
        <end position="231"/>
    </location>
</feature>
<sequence length="240" mass="27496">MIPIWLSTLAWISIGLGGITAIYLRWDTYRHPQHMAVMNWVWPLCALFGHLLIIWFYLQHGRASDHSHHHMHHKTEHTVSKPTVIQVSKGVLHCGSGCTLGDIIAESLVFFVPTIAVWFGWQTVFADKIFAIWIVDFILAFIIGIIFQYLSIKPMRQIGVREAFWAALKADFLSLASWQVGMYGFMAFAHFYWFAHVLKTPLVVDSASFWLMIQLAMYCGFVTAFPVNYALIRSGVKEVM</sequence>
<dbReference type="Pfam" id="PF14342">
    <property type="entry name" value="DUF4396"/>
    <property type="match status" value="1"/>
</dbReference>
<dbReference type="EMBL" id="JBEQCT010000007">
    <property type="protein sequence ID" value="MFM2486152.1"/>
    <property type="molecule type" value="Genomic_DNA"/>
</dbReference>
<reference evidence="3 4" key="1">
    <citation type="journal article" date="2013" name="Int. J. Syst. Evol. Microbiol.">
        <title>Celerinatantimonas yamalensis sp. nov., a cold-adapted diazotrophic bacterium from a cold permafrost brine.</title>
        <authorList>
            <person name="Shcherbakova V."/>
            <person name="Chuvilskaya N."/>
            <person name="Rivkina E."/>
            <person name="Demidov N."/>
            <person name="Uchaeva V."/>
            <person name="Suetin S."/>
            <person name="Suzina N."/>
            <person name="Gilichinsky D."/>
        </authorList>
    </citation>
    <scope>NUCLEOTIDE SEQUENCE [LARGE SCALE GENOMIC DNA]</scope>
    <source>
        <strain evidence="3 4">C7</strain>
    </source>
</reference>
<name>A0ABW9G8Y3_9GAMM</name>
<feature type="transmembrane region" description="Helical" evidence="1">
    <location>
        <begin position="36"/>
        <end position="58"/>
    </location>
</feature>
<proteinExistence type="predicted"/>